<dbReference type="RefSeq" id="WP_166512425.1">
    <property type="nucleotide sequence ID" value="NZ_VNHM01000015.1"/>
</dbReference>
<comment type="caution">
    <text evidence="1">The sequence shown here is derived from an EMBL/GenBank/DDBJ whole genome shotgun (WGS) entry which is preliminary data.</text>
</comment>
<name>A0A5S4ZNS4_9FIRM</name>
<organism evidence="1 2">
    <name type="scientific">Desulfallas thermosapovorans DSM 6562</name>
    <dbReference type="NCBI Taxonomy" id="1121431"/>
    <lineage>
        <taxon>Bacteria</taxon>
        <taxon>Bacillati</taxon>
        <taxon>Bacillota</taxon>
        <taxon>Clostridia</taxon>
        <taxon>Eubacteriales</taxon>
        <taxon>Desulfallaceae</taxon>
        <taxon>Desulfallas</taxon>
    </lineage>
</organism>
<dbReference type="InterPro" id="IPR012347">
    <property type="entry name" value="Ferritin-like"/>
</dbReference>
<dbReference type="Gene3D" id="1.20.1260.10">
    <property type="match status" value="1"/>
</dbReference>
<reference evidence="1 2" key="1">
    <citation type="submission" date="2019-07" db="EMBL/GenBank/DDBJ databases">
        <title>Genomic Encyclopedia of Type Strains, Phase I: the one thousand microbial genomes (KMG-I) project.</title>
        <authorList>
            <person name="Kyrpides N."/>
        </authorList>
    </citation>
    <scope>NUCLEOTIDE SEQUENCE [LARGE SCALE GENOMIC DNA]</scope>
    <source>
        <strain evidence="1 2">DSM 6562</strain>
    </source>
</reference>
<proteinExistence type="predicted"/>
<dbReference type="EMBL" id="VNHM01000015">
    <property type="protein sequence ID" value="TYO94476.1"/>
    <property type="molecule type" value="Genomic_DNA"/>
</dbReference>
<gene>
    <name evidence="1" type="ORF">LX24_02463</name>
</gene>
<accession>A0A5S4ZNS4</accession>
<protein>
    <submittedName>
        <fullName evidence="1">Uncharacterized protein</fullName>
    </submittedName>
</protein>
<dbReference type="Proteomes" id="UP000323166">
    <property type="component" value="Unassembled WGS sequence"/>
</dbReference>
<dbReference type="AlphaFoldDB" id="A0A5S4ZNS4"/>
<keyword evidence="2" id="KW-1185">Reference proteome</keyword>
<evidence type="ECO:0000313" key="2">
    <source>
        <dbReference type="Proteomes" id="UP000323166"/>
    </source>
</evidence>
<sequence>MLFTRQRNPVESEQSRIGAREAHVFWRLLSDTYVTIEQINVVKNFLHDKDFILYLNKLVADYEKEAKEIEGVLDKLSILGPTPNAKSKNVTGNSEIVRDKEIAKN</sequence>
<evidence type="ECO:0000313" key="1">
    <source>
        <dbReference type="EMBL" id="TYO94476.1"/>
    </source>
</evidence>